<dbReference type="EMBL" id="SDOX01000098">
    <property type="protein sequence ID" value="TFJ82541.1"/>
    <property type="molecule type" value="Genomic_DNA"/>
</dbReference>
<dbReference type="SUPFAM" id="SSF52266">
    <property type="entry name" value="SGNH hydrolase"/>
    <property type="match status" value="1"/>
</dbReference>
<organism evidence="2 3">
    <name type="scientific">Nannochloropsis salina CCMP1776</name>
    <dbReference type="NCBI Taxonomy" id="1027361"/>
    <lineage>
        <taxon>Eukaryota</taxon>
        <taxon>Sar</taxon>
        <taxon>Stramenopiles</taxon>
        <taxon>Ochrophyta</taxon>
        <taxon>Eustigmatophyceae</taxon>
        <taxon>Eustigmatales</taxon>
        <taxon>Monodopsidaceae</taxon>
        <taxon>Microchloropsis</taxon>
        <taxon>Microchloropsis salina</taxon>
    </lineage>
</organism>
<reference evidence="2 3" key="1">
    <citation type="submission" date="2019-01" db="EMBL/GenBank/DDBJ databases">
        <title>Nuclear Genome Assembly of the Microalgal Biofuel strain Nannochloropsis salina CCMP1776.</title>
        <authorList>
            <person name="Hovde B."/>
        </authorList>
    </citation>
    <scope>NUCLEOTIDE SEQUENCE [LARGE SCALE GENOMIC DNA]</scope>
    <source>
        <strain evidence="2 3">CCMP1776</strain>
    </source>
</reference>
<dbReference type="Proteomes" id="UP000355283">
    <property type="component" value="Unassembled WGS sequence"/>
</dbReference>
<proteinExistence type="predicted"/>
<protein>
    <submittedName>
        <fullName evidence="2">Uncharacterized protein</fullName>
    </submittedName>
</protein>
<feature type="signal peptide" evidence="1">
    <location>
        <begin position="1"/>
        <end position="27"/>
    </location>
</feature>
<dbReference type="AlphaFoldDB" id="A0A4D9CTH3"/>
<sequence length="327" mass="35092">MATADLRPGAKGIVLLLLLNLLPSLEARLQLANTLGSHMVLQRAPHRAVLYGMADGWAKIDVRVQAETEGASTMDVHTAANKDGAWEVLLEPVENVKDPFQVGDEGGRGGGIEGGTEVGHMRLSQYSAFTEPAVFMAPSFDLGYGGDIHPKDKQDVADRLVEACLLTAYDQFEYLPSLGPHIHSATASIPETNAIELQLTFANAGSDIVYAHVPALLELLLLPSLRDSPTQALSPSHTTRLSNDTYSFTYLVLPSSLPPSASASLPPSVWLRYGGRNNVCPPRQVPGEEGRASATCGVYALGPSGYRPMLPTWKEVELRPFPAQTPS</sequence>
<evidence type="ECO:0000256" key="1">
    <source>
        <dbReference type="SAM" id="SignalP"/>
    </source>
</evidence>
<dbReference type="PANTHER" id="PTHR22901">
    <property type="entry name" value="SIALATE O-ACETYLESTERASE"/>
    <property type="match status" value="1"/>
</dbReference>
<keyword evidence="1" id="KW-0732">Signal</keyword>
<dbReference type="OrthoDB" id="42638at2759"/>
<gene>
    <name evidence="2" type="ORF">NSK_006143</name>
</gene>
<name>A0A4D9CTH3_9STRA</name>
<comment type="caution">
    <text evidence="2">The sequence shown here is derived from an EMBL/GenBank/DDBJ whole genome shotgun (WGS) entry which is preliminary data.</text>
</comment>
<evidence type="ECO:0000313" key="3">
    <source>
        <dbReference type="Proteomes" id="UP000355283"/>
    </source>
</evidence>
<keyword evidence="3" id="KW-1185">Reference proteome</keyword>
<feature type="chain" id="PRO_5020036367" evidence="1">
    <location>
        <begin position="28"/>
        <end position="327"/>
    </location>
</feature>
<dbReference type="GO" id="GO:0005975">
    <property type="term" value="P:carbohydrate metabolic process"/>
    <property type="evidence" value="ECO:0007669"/>
    <property type="project" value="TreeGrafter"/>
</dbReference>
<evidence type="ECO:0000313" key="2">
    <source>
        <dbReference type="EMBL" id="TFJ82541.1"/>
    </source>
</evidence>
<dbReference type="InterPro" id="IPR039329">
    <property type="entry name" value="SIAE"/>
</dbReference>
<accession>A0A4D9CTH3</accession>
<dbReference type="GO" id="GO:0001681">
    <property type="term" value="F:sialate O-acetylesterase activity"/>
    <property type="evidence" value="ECO:0007669"/>
    <property type="project" value="InterPro"/>
</dbReference>
<dbReference type="PANTHER" id="PTHR22901:SF0">
    <property type="entry name" value="SIALATE O-ACETYLESTERASE"/>
    <property type="match status" value="1"/>
</dbReference>